<protein>
    <submittedName>
        <fullName evidence="1">Uncharacterized protein</fullName>
    </submittedName>
</protein>
<accession>A0ACC3S8T1</accession>
<dbReference type="EMBL" id="JAMKPW020000033">
    <property type="protein sequence ID" value="KAK8202012.1"/>
    <property type="molecule type" value="Genomic_DNA"/>
</dbReference>
<name>A0ACC3S8T1_9PEZI</name>
<gene>
    <name evidence="1" type="ORF">M8818_005537</name>
</gene>
<evidence type="ECO:0000313" key="2">
    <source>
        <dbReference type="Proteomes" id="UP001320706"/>
    </source>
</evidence>
<organism evidence="1 2">
    <name type="scientific">Zalaria obscura</name>
    <dbReference type="NCBI Taxonomy" id="2024903"/>
    <lineage>
        <taxon>Eukaryota</taxon>
        <taxon>Fungi</taxon>
        <taxon>Dikarya</taxon>
        <taxon>Ascomycota</taxon>
        <taxon>Pezizomycotina</taxon>
        <taxon>Dothideomycetes</taxon>
        <taxon>Dothideomycetidae</taxon>
        <taxon>Dothideales</taxon>
        <taxon>Zalariaceae</taxon>
        <taxon>Zalaria</taxon>
    </lineage>
</organism>
<keyword evidence="2" id="KW-1185">Reference proteome</keyword>
<comment type="caution">
    <text evidence="1">The sequence shown here is derived from an EMBL/GenBank/DDBJ whole genome shotgun (WGS) entry which is preliminary data.</text>
</comment>
<dbReference type="Proteomes" id="UP001320706">
    <property type="component" value="Unassembled WGS sequence"/>
</dbReference>
<evidence type="ECO:0000313" key="1">
    <source>
        <dbReference type="EMBL" id="KAK8202012.1"/>
    </source>
</evidence>
<proteinExistence type="predicted"/>
<sequence>MSYLRTTAALARAQRSGTLSARRSLTTTPIHYSKPTQDDPVHKPSMGGSSFGHLISEISATKPGMEAQRVEGKTMSEEQRTFARRIVFWVMGVPTVLGGSLVVAHVLSMQMG</sequence>
<reference evidence="1" key="1">
    <citation type="submission" date="2024-02" db="EMBL/GenBank/DDBJ databases">
        <title>Metagenome Assembled Genome of Zalaria obscura JY119.</title>
        <authorList>
            <person name="Vighnesh L."/>
            <person name="Jagadeeshwari U."/>
            <person name="Venkata Ramana C."/>
            <person name="Sasikala C."/>
        </authorList>
    </citation>
    <scope>NUCLEOTIDE SEQUENCE</scope>
    <source>
        <strain evidence="1">JY119</strain>
    </source>
</reference>